<protein>
    <submittedName>
        <fullName evidence="13">Peptidase S8/S53 domain-containing protein</fullName>
    </submittedName>
</protein>
<dbReference type="SUPFAM" id="SSF52025">
    <property type="entry name" value="PA domain"/>
    <property type="match status" value="1"/>
</dbReference>
<organism evidence="13 14">
    <name type="scientific">Dimargaris cristalligena</name>
    <dbReference type="NCBI Taxonomy" id="215637"/>
    <lineage>
        <taxon>Eukaryota</taxon>
        <taxon>Fungi</taxon>
        <taxon>Fungi incertae sedis</taxon>
        <taxon>Zoopagomycota</taxon>
        <taxon>Kickxellomycotina</taxon>
        <taxon>Dimargaritomycetes</taxon>
        <taxon>Dimargaritales</taxon>
        <taxon>Dimargaritaceae</taxon>
        <taxon>Dimargaris</taxon>
    </lineage>
</organism>
<dbReference type="PROSITE" id="PS00138">
    <property type="entry name" value="SUBTILASE_SER"/>
    <property type="match status" value="1"/>
</dbReference>
<reference evidence="14" key="1">
    <citation type="journal article" date="2018" name="Nat. Microbiol.">
        <title>Leveraging single-cell genomics to expand the fungal tree of life.</title>
        <authorList>
            <person name="Ahrendt S.R."/>
            <person name="Quandt C.A."/>
            <person name="Ciobanu D."/>
            <person name="Clum A."/>
            <person name="Salamov A."/>
            <person name="Andreopoulos B."/>
            <person name="Cheng J.F."/>
            <person name="Woyke T."/>
            <person name="Pelin A."/>
            <person name="Henrissat B."/>
            <person name="Reynolds N.K."/>
            <person name="Benny G.L."/>
            <person name="Smith M.E."/>
            <person name="James T.Y."/>
            <person name="Grigoriev I.V."/>
        </authorList>
    </citation>
    <scope>NUCLEOTIDE SEQUENCE [LARGE SCALE GENOMIC DNA]</scope>
    <source>
        <strain evidence="14">RSA 468</strain>
    </source>
</reference>
<dbReference type="InterPro" id="IPR023827">
    <property type="entry name" value="Peptidase_S8_Asp-AS"/>
</dbReference>
<feature type="domain" description="PA" evidence="12">
    <location>
        <begin position="380"/>
        <end position="452"/>
    </location>
</feature>
<dbReference type="InterPro" id="IPR051048">
    <property type="entry name" value="Peptidase_S8/S53_subtilisin"/>
</dbReference>
<dbReference type="PRINTS" id="PR00723">
    <property type="entry name" value="SUBTILISIN"/>
</dbReference>
<feature type="active site" description="Charge relay system" evidence="7 8">
    <location>
        <position position="164"/>
    </location>
</feature>
<evidence type="ECO:0000256" key="6">
    <source>
        <dbReference type="ARBA" id="ARBA00022825"/>
    </source>
</evidence>
<dbReference type="InterPro" id="IPR003137">
    <property type="entry name" value="PA_domain"/>
</dbReference>
<feature type="active site" description="Charge relay system" evidence="7 8">
    <location>
        <position position="525"/>
    </location>
</feature>
<dbReference type="Proteomes" id="UP000268162">
    <property type="component" value="Unassembled WGS sequence"/>
</dbReference>
<dbReference type="PANTHER" id="PTHR43399">
    <property type="entry name" value="SUBTILISIN-RELATED"/>
    <property type="match status" value="1"/>
</dbReference>
<dbReference type="PROSITE" id="PS51892">
    <property type="entry name" value="SUBTILASE"/>
    <property type="match status" value="1"/>
</dbReference>
<dbReference type="InterPro" id="IPR023828">
    <property type="entry name" value="Peptidase_S8_Ser-AS"/>
</dbReference>
<dbReference type="InterPro" id="IPR000209">
    <property type="entry name" value="Peptidase_S8/S53_dom"/>
</dbReference>
<accession>A0A4P9ZWH5</accession>
<dbReference type="Gene3D" id="3.40.50.200">
    <property type="entry name" value="Peptidase S8/S53 domain"/>
    <property type="match status" value="1"/>
</dbReference>
<evidence type="ECO:0000256" key="7">
    <source>
        <dbReference type="PIRSR" id="PIRSR615500-1"/>
    </source>
</evidence>
<feature type="chain" id="PRO_5020558712" evidence="10">
    <location>
        <begin position="19"/>
        <end position="866"/>
    </location>
</feature>
<gene>
    <name evidence="13" type="ORF">BJ085DRAFT_35967</name>
</gene>
<evidence type="ECO:0000256" key="4">
    <source>
        <dbReference type="ARBA" id="ARBA00022729"/>
    </source>
</evidence>
<keyword evidence="3 8" id="KW-0645">Protease</keyword>
<dbReference type="PROSITE" id="PS00137">
    <property type="entry name" value="SUBTILASE_HIS"/>
    <property type="match status" value="1"/>
</dbReference>
<dbReference type="InterPro" id="IPR015500">
    <property type="entry name" value="Peptidase_S8_subtilisin-rel"/>
</dbReference>
<evidence type="ECO:0000256" key="1">
    <source>
        <dbReference type="ARBA" id="ARBA00011073"/>
    </source>
</evidence>
<evidence type="ECO:0000313" key="14">
    <source>
        <dbReference type="Proteomes" id="UP000268162"/>
    </source>
</evidence>
<keyword evidence="2" id="KW-0964">Secreted</keyword>
<dbReference type="AlphaFoldDB" id="A0A4P9ZWH5"/>
<evidence type="ECO:0000313" key="13">
    <source>
        <dbReference type="EMBL" id="RKP37994.1"/>
    </source>
</evidence>
<dbReference type="CDD" id="cd00538">
    <property type="entry name" value="PA"/>
    <property type="match status" value="1"/>
</dbReference>
<evidence type="ECO:0000256" key="5">
    <source>
        <dbReference type="ARBA" id="ARBA00022801"/>
    </source>
</evidence>
<feature type="domain" description="Peptidase S8/S53" evidence="11">
    <location>
        <begin position="155"/>
        <end position="564"/>
    </location>
</feature>
<dbReference type="EMBL" id="ML002419">
    <property type="protein sequence ID" value="RKP37994.1"/>
    <property type="molecule type" value="Genomic_DNA"/>
</dbReference>
<dbReference type="InterPro" id="IPR046450">
    <property type="entry name" value="PA_dom_sf"/>
</dbReference>
<dbReference type="PROSITE" id="PS00136">
    <property type="entry name" value="SUBTILASE_ASP"/>
    <property type="match status" value="1"/>
</dbReference>
<comment type="similarity">
    <text evidence="1 8 9">Belongs to the peptidase S8 family.</text>
</comment>
<keyword evidence="14" id="KW-1185">Reference proteome</keyword>
<dbReference type="GO" id="GO:0004252">
    <property type="term" value="F:serine-type endopeptidase activity"/>
    <property type="evidence" value="ECO:0007669"/>
    <property type="project" value="UniProtKB-UniRule"/>
</dbReference>
<evidence type="ECO:0000256" key="2">
    <source>
        <dbReference type="ARBA" id="ARBA00022525"/>
    </source>
</evidence>
<dbReference type="Pfam" id="PF02225">
    <property type="entry name" value="PA"/>
    <property type="match status" value="1"/>
</dbReference>
<proteinExistence type="inferred from homology"/>
<dbReference type="Gene3D" id="3.50.30.30">
    <property type="match status" value="1"/>
</dbReference>
<feature type="active site" description="Charge relay system" evidence="7 8">
    <location>
        <position position="214"/>
    </location>
</feature>
<evidence type="ECO:0000259" key="11">
    <source>
        <dbReference type="Pfam" id="PF00082"/>
    </source>
</evidence>
<evidence type="ECO:0000259" key="12">
    <source>
        <dbReference type="Pfam" id="PF02225"/>
    </source>
</evidence>
<keyword evidence="5 8" id="KW-0378">Hydrolase</keyword>
<keyword evidence="4 10" id="KW-0732">Signal</keyword>
<dbReference type="GO" id="GO:0006508">
    <property type="term" value="P:proteolysis"/>
    <property type="evidence" value="ECO:0007669"/>
    <property type="project" value="UniProtKB-KW"/>
</dbReference>
<keyword evidence="6 8" id="KW-0720">Serine protease</keyword>
<dbReference type="InterPro" id="IPR036852">
    <property type="entry name" value="Peptidase_S8/S53_dom_sf"/>
</dbReference>
<evidence type="ECO:0000256" key="10">
    <source>
        <dbReference type="SAM" id="SignalP"/>
    </source>
</evidence>
<dbReference type="SUPFAM" id="SSF52743">
    <property type="entry name" value="Subtilisin-like"/>
    <property type="match status" value="1"/>
</dbReference>
<evidence type="ECO:0000256" key="8">
    <source>
        <dbReference type="PROSITE-ProRule" id="PRU01240"/>
    </source>
</evidence>
<dbReference type="Pfam" id="PF00082">
    <property type="entry name" value="Peptidase_S8"/>
    <property type="match status" value="1"/>
</dbReference>
<dbReference type="STRING" id="215637.A0A4P9ZWH5"/>
<name>A0A4P9ZWH5_9FUNG</name>
<dbReference type="PANTHER" id="PTHR43399:SF4">
    <property type="entry name" value="CELL WALL-ASSOCIATED PROTEASE"/>
    <property type="match status" value="1"/>
</dbReference>
<evidence type="ECO:0000256" key="9">
    <source>
        <dbReference type="RuleBase" id="RU003355"/>
    </source>
</evidence>
<feature type="signal peptide" evidence="10">
    <location>
        <begin position="1"/>
        <end position="18"/>
    </location>
</feature>
<dbReference type="InterPro" id="IPR022398">
    <property type="entry name" value="Peptidase_S8_His-AS"/>
</dbReference>
<sequence length="866" mass="93236">MVHLISLLGVLTTALVSNLPLSQGQFARGTGLSVHAGTDAIPHFYIVKFPGAPGSAEGQAGAKAFYQQMASINVPFTTMSNYTVLMNGMSIQVDDEYNDAVSMLPGVTNVWQLSATSLERASEPLGELSRQPARPMLAHNYTGVDYVHDTLDKTGREVKIGVIDAGVDYTHPAFGNCFKTPNCRIRYGYDFVGDTTDVKYPQPDNDPLEVCTQHGTHVAGIAAGNDGDFKGVAPNAILGIYRVLNCRLTTSESVVISALEKASTDGMDIVTMSFGFIGKWGESAVGDVASSLAKKGTLVVSAAGNNGNEGMLAIDGPSVSSDVLSVGSADFPFYYSQYMNVTSDEEVAIRRTMNPIHIVVPNLSKVQLVRGFAEGSTSDDTGCGPLSSYTGKVILLQNGGCGLEQKAFYAQISGAVQMIIYQSNDDALYRPDYYDPSLTFPVVSIFNSDAQYLIKKITSTAAVRISSKSDNLIFDALTPRAPSSFSAWGPGPESELKPELLGPGANIYAPFPKYAGYYGHMTGTSMSAPYIAGVAALAMENGKSNANNGTISALVNTARPQIHPTVLRPYSVAQQGAGIVHGFGATASQIIFDIRTVNGTFPDTNWRDFDVFFKYTNTGTTAFNYRLTSTGTISSSGFDSKKFLAIPPISNKKIPAIWLSTTSLKVAAGKQGEFDINLDHSAHDRQDLFLYSAYLTMYPASGVSQGFNYTIPVMGFSYMSTQVPVLPPLSSGLPCLVQSGENICLNSLRTFAPPTNYPSIAFRLQHPARRVRLMIAKSTTPTVLFASIAENQMFDYSRNFIGSGSLNYTYTWTGSIFYGTNAASKVYPDNGDYVVVLEAYTYNDALKPTTWTSIPFRWVKPSGKAK</sequence>
<evidence type="ECO:0000256" key="3">
    <source>
        <dbReference type="ARBA" id="ARBA00022670"/>
    </source>
</evidence>